<feature type="domain" description="TonB-dependent receptor plug" evidence="13">
    <location>
        <begin position="119"/>
        <end position="234"/>
    </location>
</feature>
<keyword evidence="3 8" id="KW-1134">Transmembrane beta strand</keyword>
<dbReference type="OrthoDB" id="9768177at2"/>
<dbReference type="NCBIfam" id="TIGR04056">
    <property type="entry name" value="OMP_RagA_SusC"/>
    <property type="match status" value="1"/>
</dbReference>
<reference evidence="14 15" key="1">
    <citation type="submission" date="2018-11" db="EMBL/GenBank/DDBJ databases">
        <title>Chryseotalea sanarue gen. nov., sp., nov., a member of the family Cytophagaceae, isolated from a brackish lake in Hamamatsu Japan.</title>
        <authorList>
            <person name="Maejima Y."/>
            <person name="Iino T."/>
            <person name="Muraguchi Y."/>
            <person name="Fukuda K."/>
            <person name="Ohkuma M."/>
            <person name="Moriuchi R."/>
            <person name="Dohra H."/>
            <person name="Kimbara K."/>
            <person name="Shintani M."/>
        </authorList>
    </citation>
    <scope>NUCLEOTIDE SEQUENCE [LARGE SCALE GENOMIC DNA]</scope>
    <source>
        <strain evidence="14 15">Ys</strain>
    </source>
</reference>
<dbReference type="RefSeq" id="WP_127123786.1">
    <property type="nucleotide sequence ID" value="NZ_BHXQ01000006.1"/>
</dbReference>
<feature type="chain" id="PRO_5019179286" evidence="11">
    <location>
        <begin position="26"/>
        <end position="990"/>
    </location>
</feature>
<dbReference type="GO" id="GO:0009279">
    <property type="term" value="C:cell outer membrane"/>
    <property type="evidence" value="ECO:0007669"/>
    <property type="project" value="UniProtKB-SubCell"/>
</dbReference>
<dbReference type="InterPro" id="IPR037066">
    <property type="entry name" value="Plug_dom_sf"/>
</dbReference>
<feature type="signal peptide" evidence="11">
    <location>
        <begin position="1"/>
        <end position="25"/>
    </location>
</feature>
<evidence type="ECO:0000256" key="9">
    <source>
        <dbReference type="RuleBase" id="RU003357"/>
    </source>
</evidence>
<keyword evidence="4 8" id="KW-0812">Transmembrane</keyword>
<keyword evidence="14" id="KW-0675">Receptor</keyword>
<dbReference type="Proteomes" id="UP000288227">
    <property type="component" value="Unassembled WGS sequence"/>
</dbReference>
<evidence type="ECO:0000256" key="3">
    <source>
        <dbReference type="ARBA" id="ARBA00022452"/>
    </source>
</evidence>
<evidence type="ECO:0000256" key="5">
    <source>
        <dbReference type="ARBA" id="ARBA00023077"/>
    </source>
</evidence>
<comment type="subcellular location">
    <subcellularLocation>
        <location evidence="1 8">Cell outer membrane</location>
        <topology evidence="1 8">Multi-pass membrane protein</topology>
    </subcellularLocation>
</comment>
<dbReference type="Gene3D" id="2.170.130.10">
    <property type="entry name" value="TonB-dependent receptor, plug domain"/>
    <property type="match status" value="1"/>
</dbReference>
<gene>
    <name evidence="14" type="ORF">SanaruYs_33870</name>
</gene>
<evidence type="ECO:0000313" key="15">
    <source>
        <dbReference type="Proteomes" id="UP000288227"/>
    </source>
</evidence>
<dbReference type="PROSITE" id="PS52016">
    <property type="entry name" value="TONB_DEPENDENT_REC_3"/>
    <property type="match status" value="1"/>
</dbReference>
<dbReference type="InterPro" id="IPR000531">
    <property type="entry name" value="Beta-barrel_TonB"/>
</dbReference>
<feature type="domain" description="TonB-dependent receptor-like beta-barrel" evidence="12">
    <location>
        <begin position="388"/>
        <end position="872"/>
    </location>
</feature>
<dbReference type="InterPro" id="IPR039426">
    <property type="entry name" value="TonB-dep_rcpt-like"/>
</dbReference>
<keyword evidence="7 8" id="KW-0998">Cell outer membrane</keyword>
<evidence type="ECO:0000256" key="6">
    <source>
        <dbReference type="ARBA" id="ARBA00023136"/>
    </source>
</evidence>
<dbReference type="Gene3D" id="2.40.170.20">
    <property type="entry name" value="TonB-dependent receptor, beta-barrel domain"/>
    <property type="match status" value="1"/>
</dbReference>
<dbReference type="NCBIfam" id="TIGR04057">
    <property type="entry name" value="SusC_RagA_signa"/>
    <property type="match status" value="1"/>
</dbReference>
<name>A0A401UE57_9BACT</name>
<evidence type="ECO:0000256" key="2">
    <source>
        <dbReference type="ARBA" id="ARBA00022448"/>
    </source>
</evidence>
<evidence type="ECO:0000256" key="10">
    <source>
        <dbReference type="SAM" id="MobiDB-lite"/>
    </source>
</evidence>
<evidence type="ECO:0000256" key="8">
    <source>
        <dbReference type="PROSITE-ProRule" id="PRU01360"/>
    </source>
</evidence>
<keyword evidence="15" id="KW-1185">Reference proteome</keyword>
<accession>A0A401UE57</accession>
<dbReference type="InterPro" id="IPR008969">
    <property type="entry name" value="CarboxyPept-like_regulatory"/>
</dbReference>
<keyword evidence="2 8" id="KW-0813">Transport</keyword>
<keyword evidence="6 8" id="KW-0472">Membrane</keyword>
<evidence type="ECO:0000256" key="11">
    <source>
        <dbReference type="SAM" id="SignalP"/>
    </source>
</evidence>
<dbReference type="Pfam" id="PF00593">
    <property type="entry name" value="TonB_dep_Rec_b-barrel"/>
    <property type="match status" value="1"/>
</dbReference>
<dbReference type="Pfam" id="PF13715">
    <property type="entry name" value="CarbopepD_reg_2"/>
    <property type="match status" value="1"/>
</dbReference>
<evidence type="ECO:0000259" key="12">
    <source>
        <dbReference type="Pfam" id="PF00593"/>
    </source>
</evidence>
<dbReference type="SUPFAM" id="SSF49464">
    <property type="entry name" value="Carboxypeptidase regulatory domain-like"/>
    <property type="match status" value="1"/>
</dbReference>
<dbReference type="InterPro" id="IPR012910">
    <property type="entry name" value="Plug_dom"/>
</dbReference>
<dbReference type="Pfam" id="PF07715">
    <property type="entry name" value="Plug"/>
    <property type="match status" value="1"/>
</dbReference>
<feature type="region of interest" description="Disordered" evidence="10">
    <location>
        <begin position="34"/>
        <end position="54"/>
    </location>
</feature>
<evidence type="ECO:0000256" key="7">
    <source>
        <dbReference type="ARBA" id="ARBA00023237"/>
    </source>
</evidence>
<keyword evidence="5 9" id="KW-0798">TonB box</keyword>
<evidence type="ECO:0000256" key="1">
    <source>
        <dbReference type="ARBA" id="ARBA00004571"/>
    </source>
</evidence>
<dbReference type="Gene3D" id="2.60.40.1120">
    <property type="entry name" value="Carboxypeptidase-like, regulatory domain"/>
    <property type="match status" value="1"/>
</dbReference>
<evidence type="ECO:0000313" key="14">
    <source>
        <dbReference type="EMBL" id="GCC53144.1"/>
    </source>
</evidence>
<protein>
    <submittedName>
        <fullName evidence="14">TonB-dependent receptor</fullName>
    </submittedName>
</protein>
<evidence type="ECO:0000259" key="13">
    <source>
        <dbReference type="Pfam" id="PF07715"/>
    </source>
</evidence>
<sequence>MLKFYEARKNLLLLLLLLVGTSAWAQEVRVSGRVTSSDDGSPLPGVNIAEKGTSNGTISDTNGNYGLAVKSGSTLIFSFVGYASQEVEIGGRTTIDIVLETDILALSEIVVVGYGQQEKKDITGAVTDISTKDFNRGVITSPQDLLVGKLAGVSVTTASGAPGSNATIRIRSGSSLNASNDPLIVIDGFPVERSVISGISNPLASINPNDIETFTVLKDASATAIYGNRASNGVIIITTKRGKAGKPVFNFNTALSFSTPIKYYDVLSGDEYRTLVNELAVDGISGINQTALDKLGTANTDWQREIYRTAVSSDNNLSASGSIKNIPFRASYGYTTQQGILRNTDLQRHSLNLSVTPLFLDNHLKVNLNVKGSNVVNNFGEQGAIGSAVTFDPTQPVRDPDSAFDGYFSWANLGAGQGGTSNPVAQLEQTDNVGTVNRILTNAEIEYKFHMLPELKLNVNAGLDYSESDGYNRVPITAEFLRVTNSGVTTTTGRDNTYSGVNRSALLDVYLNYAKEIGIQKFDVTAGFGEQTFLRERFSSSAFADGTNLREASDPSENYLRSFFGRLNYSLNDKYLITATIRNDLSSRFSKDNRSGLFPSIAVGWRIKDEAFLANVNFLSDLKVRASYGITGQQDIANDYPALALYTASDSLATYEFGGVNYVTLRPEEYDANIKWETTATYNLGVDFGMFENRLTGSVELYRKNTDDLLSNIQVPAGSNFSNFLDTNIGSIESKGVEVSLQGVPISNGKLTWNAGLNFTYATNEITKLLLVDNPDFLGLERGNVGVAQNIQNHQVGYAPFSFFTFQQVYDAAGKPIEGLFVNRSGDPTAVVGNNRNKYRYQKPVADYLIGVNSRVSYVNWDFAFSGRLSLGNYVYNNNLSGRAFYNNIYGLDHFRNVPRSIYDTDFVNQQQLSDYYVQDASFFKMDNMSLGYTLNDLFASKLKARFSLTVQNAFIVTKYDGIDPEVDGGIDNNIYPRPRVFLLGVNLDF</sequence>
<comment type="caution">
    <text evidence="14">The sequence shown here is derived from an EMBL/GenBank/DDBJ whole genome shotgun (WGS) entry which is preliminary data.</text>
</comment>
<keyword evidence="11" id="KW-0732">Signal</keyword>
<dbReference type="AlphaFoldDB" id="A0A401UE57"/>
<dbReference type="SUPFAM" id="SSF56935">
    <property type="entry name" value="Porins"/>
    <property type="match status" value="1"/>
</dbReference>
<organism evidence="14 15">
    <name type="scientific">Chryseotalea sanaruensis</name>
    <dbReference type="NCBI Taxonomy" id="2482724"/>
    <lineage>
        <taxon>Bacteria</taxon>
        <taxon>Pseudomonadati</taxon>
        <taxon>Bacteroidota</taxon>
        <taxon>Cytophagia</taxon>
        <taxon>Cytophagales</taxon>
        <taxon>Chryseotaleaceae</taxon>
        <taxon>Chryseotalea</taxon>
    </lineage>
</organism>
<dbReference type="InterPro" id="IPR023997">
    <property type="entry name" value="TonB-dep_OMP_SusC/RagA_CS"/>
</dbReference>
<comment type="similarity">
    <text evidence="8 9">Belongs to the TonB-dependent receptor family.</text>
</comment>
<dbReference type="EMBL" id="BHXQ01000006">
    <property type="protein sequence ID" value="GCC53144.1"/>
    <property type="molecule type" value="Genomic_DNA"/>
</dbReference>
<dbReference type="InterPro" id="IPR023996">
    <property type="entry name" value="TonB-dep_OMP_SusC/RagA"/>
</dbReference>
<evidence type="ECO:0000256" key="4">
    <source>
        <dbReference type="ARBA" id="ARBA00022692"/>
    </source>
</evidence>
<dbReference type="InterPro" id="IPR036942">
    <property type="entry name" value="Beta-barrel_TonB_sf"/>
</dbReference>
<proteinExistence type="inferred from homology"/>